<evidence type="ECO:0000313" key="2">
    <source>
        <dbReference type="EMBL" id="CAE6454431.1"/>
    </source>
</evidence>
<dbReference type="AlphaFoldDB" id="A0A8H3GHL4"/>
<evidence type="ECO:0000256" key="1">
    <source>
        <dbReference type="SAM" id="MobiDB-lite"/>
    </source>
</evidence>
<reference evidence="2" key="1">
    <citation type="submission" date="2021-01" db="EMBL/GenBank/DDBJ databases">
        <authorList>
            <person name="Kaushik A."/>
        </authorList>
    </citation>
    <scope>NUCLEOTIDE SEQUENCE</scope>
    <source>
        <strain evidence="2">AG1-1C</strain>
    </source>
</reference>
<sequence length="479" mass="54239">MNTTNPSHLPRSYAPVLALQTPAQIPAPRRRRKPSAPRNFIVFPVQLDQPRPSLEAFPFTTYSAFDLKARHMYDRNLARGIDDIWIDTANYYKQRQSSRHEFIIFSIASSTGMRNFLALDRNGYIQGSSGLGGSGKNKLGFPAQDYFHISHYGEMESLVSHCGRNTPKSQYTHIEHLGFASTALPFAQILVLANTVSEWEPGYKSNTNDHWFAGLVWECLIGVFGSGIIRHKRFSDERGRTKGFKVSRHQEDYQQVVKKYKEETATFKNGLADDAKKPEVVDPLDLQTTHTIDGQAPLEESHHPPKSPFLITAPVSAPRSKIMGKESSRKLERMRTASLYANSKYVNAPSTIDPHLRTRLNKELPSLPPDAEPHIPRSRAKSLNNSMKGQKRRDPGDVSPADPNDHVATTVLHGTILPPLPPRIPREFSWIKVEPQEWSRHQPQRNNRTYRCDTAYSLPLTSSNTRIPQGHLKQRTRST</sequence>
<feature type="region of interest" description="Disordered" evidence="1">
    <location>
        <begin position="460"/>
        <end position="479"/>
    </location>
</feature>
<dbReference type="EMBL" id="CAJMWS010000602">
    <property type="protein sequence ID" value="CAE6454431.1"/>
    <property type="molecule type" value="Genomic_DNA"/>
</dbReference>
<evidence type="ECO:0000313" key="3">
    <source>
        <dbReference type="Proteomes" id="UP000663846"/>
    </source>
</evidence>
<gene>
    <name evidence="2" type="ORF">RDB_LOCUS149835</name>
</gene>
<protein>
    <submittedName>
        <fullName evidence="2">Uncharacterized protein</fullName>
    </submittedName>
</protein>
<comment type="caution">
    <text evidence="2">The sequence shown here is derived from an EMBL/GenBank/DDBJ whole genome shotgun (WGS) entry which is preliminary data.</text>
</comment>
<dbReference type="Proteomes" id="UP000663846">
    <property type="component" value="Unassembled WGS sequence"/>
</dbReference>
<name>A0A8H3GHL4_9AGAM</name>
<proteinExistence type="predicted"/>
<organism evidence="2 3">
    <name type="scientific">Rhizoctonia solani</name>
    <dbReference type="NCBI Taxonomy" id="456999"/>
    <lineage>
        <taxon>Eukaryota</taxon>
        <taxon>Fungi</taxon>
        <taxon>Dikarya</taxon>
        <taxon>Basidiomycota</taxon>
        <taxon>Agaricomycotina</taxon>
        <taxon>Agaricomycetes</taxon>
        <taxon>Cantharellales</taxon>
        <taxon>Ceratobasidiaceae</taxon>
        <taxon>Rhizoctonia</taxon>
    </lineage>
</organism>
<feature type="region of interest" description="Disordered" evidence="1">
    <location>
        <begin position="361"/>
        <end position="406"/>
    </location>
</feature>
<accession>A0A8H3GHL4</accession>